<sequence>MACLRKNFSILVSPCFQNSTAKFVNPCKGHPIRKFIKECWSKCGCARNCGNRVVQRGISRHLQVFLTPGEKGWGLRAAEELPWGAFICEYVGEILTNNELYERNNQMVSNGKHTYPTLLDADWVTEDVLEDDHALCLDGTFYGNVARFINHRCSDANLIVIPVEIETPDHHYYHPAFFTTRQIKPFEELIWTSR</sequence>
<organism evidence="2 3">
    <name type="scientific">Aegilops tauschii subsp. strangulata</name>
    <name type="common">Goatgrass</name>
    <dbReference type="NCBI Taxonomy" id="200361"/>
    <lineage>
        <taxon>Eukaryota</taxon>
        <taxon>Viridiplantae</taxon>
        <taxon>Streptophyta</taxon>
        <taxon>Embryophyta</taxon>
        <taxon>Tracheophyta</taxon>
        <taxon>Spermatophyta</taxon>
        <taxon>Magnoliopsida</taxon>
        <taxon>Liliopsida</taxon>
        <taxon>Poales</taxon>
        <taxon>Poaceae</taxon>
        <taxon>BOP clade</taxon>
        <taxon>Pooideae</taxon>
        <taxon>Triticodae</taxon>
        <taxon>Triticeae</taxon>
        <taxon>Triticinae</taxon>
        <taxon>Aegilops</taxon>
    </lineage>
</organism>
<dbReference type="PANTHER" id="PTHR46450">
    <property type="entry name" value="INACTIVE HISTONE-LYSINE N-METHYLTRANSFERASE SUVR1-RELATED"/>
    <property type="match status" value="1"/>
</dbReference>
<dbReference type="PROSITE" id="PS50280">
    <property type="entry name" value="SET"/>
    <property type="match status" value="1"/>
</dbReference>
<dbReference type="InterPro" id="IPR046341">
    <property type="entry name" value="SET_dom_sf"/>
</dbReference>
<dbReference type="EnsemblPlants" id="AET2Gv21055300.6">
    <property type="protein sequence ID" value="AET2Gv21055300.6"/>
    <property type="gene ID" value="AET2Gv21055300"/>
</dbReference>
<dbReference type="Gramene" id="AET2Gv21055300.6">
    <property type="protein sequence ID" value="AET2Gv21055300.6"/>
    <property type="gene ID" value="AET2Gv21055300"/>
</dbReference>
<dbReference type="Pfam" id="PF00856">
    <property type="entry name" value="SET"/>
    <property type="match status" value="1"/>
</dbReference>
<dbReference type="SUPFAM" id="SSF82199">
    <property type="entry name" value="SET domain"/>
    <property type="match status" value="1"/>
</dbReference>
<protein>
    <recommendedName>
        <fullName evidence="1">SET domain-containing protein</fullName>
    </recommendedName>
</protein>
<evidence type="ECO:0000313" key="3">
    <source>
        <dbReference type="Proteomes" id="UP000015105"/>
    </source>
</evidence>
<reference evidence="3" key="1">
    <citation type="journal article" date="2014" name="Science">
        <title>Ancient hybridizations among the ancestral genomes of bread wheat.</title>
        <authorList>
            <consortium name="International Wheat Genome Sequencing Consortium,"/>
            <person name="Marcussen T."/>
            <person name="Sandve S.R."/>
            <person name="Heier L."/>
            <person name="Spannagl M."/>
            <person name="Pfeifer M."/>
            <person name="Jakobsen K.S."/>
            <person name="Wulff B.B."/>
            <person name="Steuernagel B."/>
            <person name="Mayer K.F."/>
            <person name="Olsen O.A."/>
        </authorList>
    </citation>
    <scope>NUCLEOTIDE SEQUENCE [LARGE SCALE GENOMIC DNA]</scope>
    <source>
        <strain evidence="3">cv. AL8/78</strain>
    </source>
</reference>
<dbReference type="PANTHER" id="PTHR46450:SF8">
    <property type="entry name" value="OS02G0621100 PROTEIN"/>
    <property type="match status" value="1"/>
</dbReference>
<dbReference type="Proteomes" id="UP000015105">
    <property type="component" value="Chromosome 2D"/>
</dbReference>
<dbReference type="CDD" id="cd10538">
    <property type="entry name" value="SET_SETDB-like"/>
    <property type="match status" value="1"/>
</dbReference>
<name>A0A453D1I8_AEGTS</name>
<dbReference type="Gene3D" id="2.170.270.10">
    <property type="entry name" value="SET domain"/>
    <property type="match status" value="1"/>
</dbReference>
<reference evidence="3" key="2">
    <citation type="journal article" date="2017" name="Nat. Plants">
        <title>The Aegilops tauschii genome reveals multiple impacts of transposons.</title>
        <authorList>
            <person name="Zhao G."/>
            <person name="Zou C."/>
            <person name="Li K."/>
            <person name="Wang K."/>
            <person name="Li T."/>
            <person name="Gao L."/>
            <person name="Zhang X."/>
            <person name="Wang H."/>
            <person name="Yang Z."/>
            <person name="Liu X."/>
            <person name="Jiang W."/>
            <person name="Mao L."/>
            <person name="Kong X."/>
            <person name="Jiao Y."/>
            <person name="Jia J."/>
        </authorList>
    </citation>
    <scope>NUCLEOTIDE SEQUENCE [LARGE SCALE GENOMIC DNA]</scope>
    <source>
        <strain evidence="3">cv. AL8/78</strain>
    </source>
</reference>
<reference evidence="2" key="4">
    <citation type="submission" date="2019-03" db="UniProtKB">
        <authorList>
            <consortium name="EnsemblPlants"/>
        </authorList>
    </citation>
    <scope>IDENTIFICATION</scope>
</reference>
<proteinExistence type="predicted"/>
<evidence type="ECO:0000259" key="1">
    <source>
        <dbReference type="PROSITE" id="PS50280"/>
    </source>
</evidence>
<evidence type="ECO:0000313" key="2">
    <source>
        <dbReference type="EnsemblPlants" id="AET2Gv21055300.6"/>
    </source>
</evidence>
<reference evidence="2" key="5">
    <citation type="journal article" date="2021" name="G3 (Bethesda)">
        <title>Aegilops tauschii genome assembly Aet v5.0 features greater sequence contiguity and improved annotation.</title>
        <authorList>
            <person name="Wang L."/>
            <person name="Zhu T."/>
            <person name="Rodriguez J.C."/>
            <person name="Deal K.R."/>
            <person name="Dubcovsky J."/>
            <person name="McGuire P.E."/>
            <person name="Lux T."/>
            <person name="Spannagl M."/>
            <person name="Mayer K.F.X."/>
            <person name="Baldrich P."/>
            <person name="Meyers B.C."/>
            <person name="Huo N."/>
            <person name="Gu Y.Q."/>
            <person name="Zhou H."/>
            <person name="Devos K.M."/>
            <person name="Bennetzen J.L."/>
            <person name="Unver T."/>
            <person name="Budak H."/>
            <person name="Gulick P.J."/>
            <person name="Galiba G."/>
            <person name="Kalapos B."/>
            <person name="Nelson D.R."/>
            <person name="Li P."/>
            <person name="You F.M."/>
            <person name="Luo M.C."/>
            <person name="Dvorak J."/>
        </authorList>
    </citation>
    <scope>NUCLEOTIDE SEQUENCE [LARGE SCALE GENOMIC DNA]</scope>
    <source>
        <strain evidence="2">cv. AL8/78</strain>
    </source>
</reference>
<dbReference type="InterPro" id="IPR001214">
    <property type="entry name" value="SET_dom"/>
</dbReference>
<feature type="domain" description="SET" evidence="1">
    <location>
        <begin position="60"/>
        <end position="194"/>
    </location>
</feature>
<keyword evidence="3" id="KW-1185">Reference proteome</keyword>
<dbReference type="SMART" id="SM00317">
    <property type="entry name" value="SET"/>
    <property type="match status" value="1"/>
</dbReference>
<accession>A0A453D1I8</accession>
<dbReference type="AlphaFoldDB" id="A0A453D1I8"/>
<reference evidence="2" key="3">
    <citation type="journal article" date="2017" name="Nature">
        <title>Genome sequence of the progenitor of the wheat D genome Aegilops tauschii.</title>
        <authorList>
            <person name="Luo M.C."/>
            <person name="Gu Y.Q."/>
            <person name="Puiu D."/>
            <person name="Wang H."/>
            <person name="Twardziok S.O."/>
            <person name="Deal K.R."/>
            <person name="Huo N."/>
            <person name="Zhu T."/>
            <person name="Wang L."/>
            <person name="Wang Y."/>
            <person name="McGuire P.E."/>
            <person name="Liu S."/>
            <person name="Long H."/>
            <person name="Ramasamy R.K."/>
            <person name="Rodriguez J.C."/>
            <person name="Van S.L."/>
            <person name="Yuan L."/>
            <person name="Wang Z."/>
            <person name="Xia Z."/>
            <person name="Xiao L."/>
            <person name="Anderson O.D."/>
            <person name="Ouyang S."/>
            <person name="Liang Y."/>
            <person name="Zimin A.V."/>
            <person name="Pertea G."/>
            <person name="Qi P."/>
            <person name="Bennetzen J.L."/>
            <person name="Dai X."/>
            <person name="Dawson M.W."/>
            <person name="Muller H.G."/>
            <person name="Kugler K."/>
            <person name="Rivarola-Duarte L."/>
            <person name="Spannagl M."/>
            <person name="Mayer K.F.X."/>
            <person name="Lu F.H."/>
            <person name="Bevan M.W."/>
            <person name="Leroy P."/>
            <person name="Li P."/>
            <person name="You F.M."/>
            <person name="Sun Q."/>
            <person name="Liu Z."/>
            <person name="Lyons E."/>
            <person name="Wicker T."/>
            <person name="Salzberg S.L."/>
            <person name="Devos K.M."/>
            <person name="Dvorak J."/>
        </authorList>
    </citation>
    <scope>NUCLEOTIDE SEQUENCE [LARGE SCALE GENOMIC DNA]</scope>
    <source>
        <strain evidence="2">cv. AL8/78</strain>
    </source>
</reference>